<sequence length="67" mass="7275">MTNITVFGTGSFGTALANVLADNGHNTLMWGKTSTTIEEINHEHTNHNYLKGVTLNSTIQATKDIQT</sequence>
<dbReference type="Pfam" id="PF01210">
    <property type="entry name" value="NAD_Gly3P_dh_N"/>
    <property type="match status" value="1"/>
</dbReference>
<evidence type="ECO:0000313" key="2">
    <source>
        <dbReference type="EMBL" id="PWZ98070.1"/>
    </source>
</evidence>
<evidence type="ECO:0000259" key="1">
    <source>
        <dbReference type="Pfam" id="PF01210"/>
    </source>
</evidence>
<name>A0A317Z771_STAPS</name>
<comment type="caution">
    <text evidence="2">The sequence shown here is derived from an EMBL/GenBank/DDBJ whole genome shotgun (WGS) entry which is preliminary data.</text>
</comment>
<organism evidence="2 3">
    <name type="scientific">Staphylococcus pseudintermedius</name>
    <dbReference type="NCBI Taxonomy" id="283734"/>
    <lineage>
        <taxon>Bacteria</taxon>
        <taxon>Bacillati</taxon>
        <taxon>Bacillota</taxon>
        <taxon>Bacilli</taxon>
        <taxon>Bacillales</taxon>
        <taxon>Staphylococcaceae</taxon>
        <taxon>Staphylococcus</taxon>
        <taxon>Staphylococcus intermedius group</taxon>
    </lineage>
</organism>
<dbReference type="Proteomes" id="UP000246351">
    <property type="component" value="Unassembled WGS sequence"/>
</dbReference>
<dbReference type="GO" id="GO:0051287">
    <property type="term" value="F:NAD binding"/>
    <property type="evidence" value="ECO:0007669"/>
    <property type="project" value="InterPro"/>
</dbReference>
<reference evidence="2 3" key="1">
    <citation type="journal article" date="2018" name="Vet. Microbiol.">
        <title>Clonal diversity and geographic distribution of methicillin-resistant Staphylococcus pseudintermedius from Australian animals: Discovery of novel sequence types.</title>
        <authorList>
            <person name="Worthing K.A."/>
            <person name="Abraham S."/>
            <person name="Coombs G.W."/>
            <person name="Pang S."/>
            <person name="Saputra S."/>
            <person name="Jordan D."/>
            <person name="Trott D.J."/>
            <person name="Norris J.M."/>
        </authorList>
    </citation>
    <scope>NUCLEOTIDE SEQUENCE [LARGE SCALE GENOMIC DNA]</scope>
    <source>
        <strain evidence="2 3">ST71 3</strain>
    </source>
</reference>
<protein>
    <submittedName>
        <fullName evidence="2">Glycerol-3-phosphate dehydrogenase</fullName>
    </submittedName>
</protein>
<gene>
    <name evidence="2" type="ORF">DD924_10150</name>
</gene>
<evidence type="ECO:0000313" key="3">
    <source>
        <dbReference type="Proteomes" id="UP000246351"/>
    </source>
</evidence>
<dbReference type="Gene3D" id="3.40.50.720">
    <property type="entry name" value="NAD(P)-binding Rossmann-like Domain"/>
    <property type="match status" value="1"/>
</dbReference>
<dbReference type="GO" id="GO:0016616">
    <property type="term" value="F:oxidoreductase activity, acting on the CH-OH group of donors, NAD or NADP as acceptor"/>
    <property type="evidence" value="ECO:0007669"/>
    <property type="project" value="InterPro"/>
</dbReference>
<dbReference type="AlphaFoldDB" id="A0A317Z771"/>
<dbReference type="SUPFAM" id="SSF51735">
    <property type="entry name" value="NAD(P)-binding Rossmann-fold domains"/>
    <property type="match status" value="1"/>
</dbReference>
<dbReference type="GO" id="GO:0046168">
    <property type="term" value="P:glycerol-3-phosphate catabolic process"/>
    <property type="evidence" value="ECO:0007669"/>
    <property type="project" value="InterPro"/>
</dbReference>
<feature type="domain" description="Glycerol-3-phosphate dehydrogenase NAD-dependent N-terminal" evidence="1">
    <location>
        <begin position="3"/>
        <end position="66"/>
    </location>
</feature>
<feature type="non-terminal residue" evidence="2">
    <location>
        <position position="67"/>
    </location>
</feature>
<dbReference type="EMBL" id="QEIV01000958">
    <property type="protein sequence ID" value="PWZ98070.1"/>
    <property type="molecule type" value="Genomic_DNA"/>
</dbReference>
<dbReference type="InterPro" id="IPR011128">
    <property type="entry name" value="G3P_DH_NAD-dep_N"/>
</dbReference>
<accession>A0A317Z771</accession>
<dbReference type="InterPro" id="IPR036291">
    <property type="entry name" value="NAD(P)-bd_dom_sf"/>
</dbReference>
<proteinExistence type="predicted"/>